<dbReference type="Pfam" id="PF06098">
    <property type="entry name" value="Radial_spoke_3"/>
    <property type="match status" value="1"/>
</dbReference>
<evidence type="ECO:0000256" key="3">
    <source>
        <dbReference type="ARBA" id="ARBA00022490"/>
    </source>
</evidence>
<keyword evidence="4" id="KW-0597">Phosphoprotein</keyword>
<evidence type="ECO:0000256" key="6">
    <source>
        <dbReference type="ARBA" id="ARBA00023069"/>
    </source>
</evidence>
<evidence type="ECO:0000256" key="1">
    <source>
        <dbReference type="ARBA" id="ARBA00004611"/>
    </source>
</evidence>
<feature type="compositionally biased region" description="Basic and acidic residues" evidence="9">
    <location>
        <begin position="126"/>
        <end position="141"/>
    </location>
</feature>
<keyword evidence="10" id="KW-1185">Reference proteome</keyword>
<evidence type="ECO:0000256" key="7">
    <source>
        <dbReference type="ARBA" id="ARBA00023212"/>
    </source>
</evidence>
<feature type="region of interest" description="Disordered" evidence="9">
    <location>
        <begin position="39"/>
        <end position="60"/>
    </location>
</feature>
<dbReference type="PANTHER" id="PTHR21648:SF0">
    <property type="entry name" value="RADIAL SPOKE HEAD PROTEIN 3 HOMOLOG"/>
    <property type="match status" value="1"/>
</dbReference>
<feature type="compositionally biased region" description="Basic and acidic residues" evidence="9">
    <location>
        <begin position="7"/>
        <end position="25"/>
    </location>
</feature>
<name>A0ABM4EDA4_9AVES</name>
<gene>
    <name evidence="11" type="primary">LOC136991622</name>
</gene>
<comment type="subcellular location">
    <subcellularLocation>
        <location evidence="1">Cytoplasm</location>
        <location evidence="1">Cytoskeleton</location>
        <location evidence="1">Flagellum axoneme</location>
    </subcellularLocation>
</comment>
<dbReference type="InterPro" id="IPR009290">
    <property type="entry name" value="Radial_spoke_3"/>
</dbReference>
<evidence type="ECO:0000313" key="11">
    <source>
        <dbReference type="RefSeq" id="XP_067150681.1"/>
    </source>
</evidence>
<proteinExistence type="inferred from homology"/>
<accession>A0ABM4EDA4</accession>
<protein>
    <submittedName>
        <fullName evidence="11">Uncharacterized protein</fullName>
    </submittedName>
</protein>
<feature type="region of interest" description="Disordered" evidence="9">
    <location>
        <begin position="323"/>
        <end position="346"/>
    </location>
</feature>
<dbReference type="Proteomes" id="UP001652627">
    <property type="component" value="Chromosome 3"/>
</dbReference>
<dbReference type="RefSeq" id="XP_067150681.1">
    <property type="nucleotide sequence ID" value="XM_067294580.1"/>
</dbReference>
<organism evidence="10 11">
    <name type="scientific">Apteryx mantelli</name>
    <name type="common">North Island brown kiwi</name>
    <dbReference type="NCBI Taxonomy" id="2696672"/>
    <lineage>
        <taxon>Eukaryota</taxon>
        <taxon>Metazoa</taxon>
        <taxon>Chordata</taxon>
        <taxon>Craniata</taxon>
        <taxon>Vertebrata</taxon>
        <taxon>Euteleostomi</taxon>
        <taxon>Archelosauria</taxon>
        <taxon>Archosauria</taxon>
        <taxon>Dinosauria</taxon>
        <taxon>Saurischia</taxon>
        <taxon>Theropoda</taxon>
        <taxon>Coelurosauria</taxon>
        <taxon>Aves</taxon>
        <taxon>Palaeognathae</taxon>
        <taxon>Apterygiformes</taxon>
        <taxon>Apterygidae</taxon>
        <taxon>Apteryx</taxon>
    </lineage>
</organism>
<evidence type="ECO:0000256" key="8">
    <source>
        <dbReference type="ARBA" id="ARBA00023273"/>
    </source>
</evidence>
<keyword evidence="5" id="KW-0282">Flagellum</keyword>
<sequence length="395" mass="41844">MQPRMPEPGEGREHAKGRTELHAEEPLERAVLVHVASQEAALADTPRSPLSAEREPGRDVATQVGQGELQLFNFDAEVQPIMEDLIAKAMEKAFLAIKQEEEEEELAKLQPLEAVDGELPGAEGAEPQRLEEHKKEPPEEKVQNVDECAASALAPAGTAVTATQVPVQLEGKADSLPEGPERMEAVLVVVPGTPEGEEETPALDSPDQAWAKRVPSEAPPQGEEGESGLPAFKSTEVPAAELPMQKEKQASALPPETAGSEAAAVARQQELLGTSSCEDVLRQEKEAEQWTETAQEVGDSGALEAMRAEDCYSAAVQQEVLAVPEEGPGSAFPGAEGSEAPQVSMPAPAAALEEPVAPETVTLTDTAAETLEPLAARPGQMAPEEIPKTTVCWVL</sequence>
<evidence type="ECO:0000256" key="5">
    <source>
        <dbReference type="ARBA" id="ARBA00022846"/>
    </source>
</evidence>
<evidence type="ECO:0000256" key="9">
    <source>
        <dbReference type="SAM" id="MobiDB-lite"/>
    </source>
</evidence>
<dbReference type="GeneID" id="136991622"/>
<feature type="region of interest" description="Disordered" evidence="9">
    <location>
        <begin position="1"/>
        <end position="25"/>
    </location>
</feature>
<dbReference type="PANTHER" id="PTHR21648">
    <property type="entry name" value="FLAGELLAR RADIAL SPOKE PROTEIN 3"/>
    <property type="match status" value="1"/>
</dbReference>
<evidence type="ECO:0000256" key="2">
    <source>
        <dbReference type="ARBA" id="ARBA00006737"/>
    </source>
</evidence>
<evidence type="ECO:0000256" key="4">
    <source>
        <dbReference type="ARBA" id="ARBA00022553"/>
    </source>
</evidence>
<keyword evidence="8" id="KW-0966">Cell projection</keyword>
<keyword evidence="6" id="KW-0969">Cilium</keyword>
<feature type="region of interest" description="Disordered" evidence="9">
    <location>
        <begin position="194"/>
        <end position="277"/>
    </location>
</feature>
<feature type="region of interest" description="Disordered" evidence="9">
    <location>
        <begin position="112"/>
        <end position="141"/>
    </location>
</feature>
<keyword evidence="7" id="KW-0206">Cytoskeleton</keyword>
<comment type="similarity">
    <text evidence="2">Belongs to the flagellar radial spoke RSP3 family.</text>
</comment>
<evidence type="ECO:0000313" key="10">
    <source>
        <dbReference type="Proteomes" id="UP001652627"/>
    </source>
</evidence>
<reference evidence="11" key="1">
    <citation type="submission" date="2025-08" db="UniProtKB">
        <authorList>
            <consortium name="RefSeq"/>
        </authorList>
    </citation>
    <scope>IDENTIFICATION</scope>
    <source>
        <tissue evidence="11">Blood</tissue>
    </source>
</reference>
<keyword evidence="3" id="KW-0963">Cytoplasm</keyword>